<dbReference type="PANTHER" id="PTHR46586">
    <property type="entry name" value="ANKYRIN REPEAT-CONTAINING PROTEIN"/>
    <property type="match status" value="1"/>
</dbReference>
<dbReference type="STRING" id="1156394.T0QBN3"/>
<keyword evidence="3" id="KW-1185">Reference proteome</keyword>
<dbReference type="eggNOG" id="KOG0504">
    <property type="taxonomic scope" value="Eukaryota"/>
</dbReference>
<reference evidence="2 3" key="1">
    <citation type="submission" date="2012-04" db="EMBL/GenBank/DDBJ databases">
        <title>The Genome Sequence of Saprolegnia declina VS20.</title>
        <authorList>
            <consortium name="The Broad Institute Genome Sequencing Platform"/>
            <person name="Russ C."/>
            <person name="Nusbaum C."/>
            <person name="Tyler B."/>
            <person name="van West P."/>
            <person name="Dieguez-Uribeondo J."/>
            <person name="de Bruijn I."/>
            <person name="Tripathy S."/>
            <person name="Jiang R."/>
            <person name="Young S.K."/>
            <person name="Zeng Q."/>
            <person name="Gargeya S."/>
            <person name="Fitzgerald M."/>
            <person name="Haas B."/>
            <person name="Abouelleil A."/>
            <person name="Alvarado L."/>
            <person name="Arachchi H.M."/>
            <person name="Berlin A."/>
            <person name="Chapman S.B."/>
            <person name="Goldberg J."/>
            <person name="Griggs A."/>
            <person name="Gujja S."/>
            <person name="Hansen M."/>
            <person name="Howarth C."/>
            <person name="Imamovic A."/>
            <person name="Larimer J."/>
            <person name="McCowen C."/>
            <person name="Montmayeur A."/>
            <person name="Murphy C."/>
            <person name="Neiman D."/>
            <person name="Pearson M."/>
            <person name="Priest M."/>
            <person name="Roberts A."/>
            <person name="Saif S."/>
            <person name="Shea T."/>
            <person name="Sisk P."/>
            <person name="Sykes S."/>
            <person name="Wortman J."/>
            <person name="Nusbaum C."/>
            <person name="Birren B."/>
        </authorList>
    </citation>
    <scope>NUCLEOTIDE SEQUENCE [LARGE SCALE GENOMIC DNA]</scope>
    <source>
        <strain evidence="2 3">VS20</strain>
    </source>
</reference>
<dbReference type="InParanoid" id="T0QBN3"/>
<dbReference type="SUPFAM" id="SSF48403">
    <property type="entry name" value="Ankyrin repeat"/>
    <property type="match status" value="1"/>
</dbReference>
<dbReference type="Proteomes" id="UP000030762">
    <property type="component" value="Unassembled WGS sequence"/>
</dbReference>
<evidence type="ECO:0000256" key="1">
    <source>
        <dbReference type="SAM" id="MobiDB-lite"/>
    </source>
</evidence>
<sequence length="641" mass="70995">MTDLLARIDGLDDVLSTRILDFAGPLSLYHLGRGIWASASSSRSDAEIEAVYIDAYAMDWPGDLTSLPSGGPSRERDRVSGSFEHIRTLFMYERYQAAIGYAVTLDCGFRDGYDINGREARRRNLSFDIQPSSLDDVGLRNCWDFAVTPYLHRPIALAHAAAYGGHAALLYALGDDYGVDLARLRDAPDSNDLLMDHAAGRGYLNVLMCLTAAGNKHCTTRAMDDAIMNGHLKVVKWLHLARDEGCSRHGFDLAYKQRAKLPNGAAMLSFLEDARGYGFPETSLIEAASCGDLRFLRAALSVPCTARVMDAAACSNQLEAVQFLHRHRTEGCSEAAFTSAAATGSLPVVTFLCVHYHDASHLVKAMTEAARHGHLHILQYLHGRVPVGTAGTKPMNAAIRKDHVEIVHFLQTHRPSEGCTSRALEDALWNIDDDLYTFLVGVRPELLSQTTLEAAAGHGQEDIVWDHYARGFRSDRAMAWAAQWGEFDWVRKHHQVYNEPCTDEATDRAAGQGFNEITTYLLAAGASFTYQGIYRAACNYKYKTLELLVARDETKHRCNLAIARALSAKYVRAAQDIYNAAGFTGDLAAWKQYTALIDPAREDLPNDLDVRNAEIVSDLEDKSDEDIEDEGDDSDYEDFDY</sequence>
<evidence type="ECO:0000313" key="3">
    <source>
        <dbReference type="Proteomes" id="UP000030762"/>
    </source>
</evidence>
<dbReference type="InterPro" id="IPR052050">
    <property type="entry name" value="SecEffector_AnkRepeat"/>
</dbReference>
<dbReference type="GeneID" id="19947757"/>
<gene>
    <name evidence="2" type="ORF">SDRG_07030</name>
</gene>
<protein>
    <submittedName>
        <fullName evidence="2">Uncharacterized protein</fullName>
    </submittedName>
</protein>
<dbReference type="PANTHER" id="PTHR46586:SF3">
    <property type="entry name" value="ANKYRIN REPEAT-CONTAINING PROTEIN"/>
    <property type="match status" value="1"/>
</dbReference>
<name>T0QBN3_SAPDV</name>
<feature type="region of interest" description="Disordered" evidence="1">
    <location>
        <begin position="615"/>
        <end position="641"/>
    </location>
</feature>
<proteinExistence type="predicted"/>
<feature type="compositionally biased region" description="Acidic residues" evidence="1">
    <location>
        <begin position="617"/>
        <end position="641"/>
    </location>
</feature>
<evidence type="ECO:0000313" key="2">
    <source>
        <dbReference type="EMBL" id="EQC35319.1"/>
    </source>
</evidence>
<dbReference type="EMBL" id="JH767151">
    <property type="protein sequence ID" value="EQC35319.1"/>
    <property type="molecule type" value="Genomic_DNA"/>
</dbReference>
<dbReference type="AlphaFoldDB" id="T0QBN3"/>
<accession>T0QBN3</accession>
<dbReference type="Gene3D" id="1.25.40.20">
    <property type="entry name" value="Ankyrin repeat-containing domain"/>
    <property type="match status" value="1"/>
</dbReference>
<dbReference type="OrthoDB" id="10300505at2759"/>
<dbReference type="VEuPathDB" id="FungiDB:SDRG_07030"/>
<dbReference type="InterPro" id="IPR036770">
    <property type="entry name" value="Ankyrin_rpt-contain_sf"/>
</dbReference>
<organism evidence="2 3">
    <name type="scientific">Saprolegnia diclina (strain VS20)</name>
    <dbReference type="NCBI Taxonomy" id="1156394"/>
    <lineage>
        <taxon>Eukaryota</taxon>
        <taxon>Sar</taxon>
        <taxon>Stramenopiles</taxon>
        <taxon>Oomycota</taxon>
        <taxon>Saprolegniomycetes</taxon>
        <taxon>Saprolegniales</taxon>
        <taxon>Saprolegniaceae</taxon>
        <taxon>Saprolegnia</taxon>
    </lineage>
</organism>
<dbReference type="RefSeq" id="XP_008611069.1">
    <property type="nucleotide sequence ID" value="XM_008612847.1"/>
</dbReference>
<dbReference type="OMA" id="NEPCTDE"/>